<evidence type="ECO:0000259" key="2">
    <source>
        <dbReference type="PROSITE" id="PS51819"/>
    </source>
</evidence>
<sequence>METKFFTHDTHMGAVHLNVNFLDNSIRFYHEILGMAILEQNKTYTVLGLSGRPLVYLYETRTPRATGQAGLFHMALLVPSRTELGNVFNHLIKTQYPLAGASDHDVSEAIYLQDPEGNGIEIYRDLPSAEWRFQDNGHVVMGTTEMDYQGVLDANDGKPFTGLHPDTIMGHVHLSVKDIPSSIAFYEDVFGMDIMQLYGPQAAFMSAAGYHHHLGLNTWQHAQVSPELDAPGLRKFEINIPNPEDFEYFKQQLEAKGLQTEKDGHSEILRDPNGIAIRVMYQQH</sequence>
<evidence type="ECO:0000313" key="3">
    <source>
        <dbReference type="EMBL" id="TDL93337.1"/>
    </source>
</evidence>
<proteinExistence type="predicted"/>
<accession>A0A4R6BAM8</accession>
<dbReference type="PANTHER" id="PTHR43279">
    <property type="entry name" value="CATECHOL-2,3-DIOXYGENASE"/>
    <property type="match status" value="1"/>
</dbReference>
<dbReference type="InterPro" id="IPR037523">
    <property type="entry name" value="VOC_core"/>
</dbReference>
<dbReference type="Pfam" id="PF00903">
    <property type="entry name" value="Glyoxalase"/>
    <property type="match status" value="2"/>
</dbReference>
<dbReference type="RefSeq" id="WP_133432833.1">
    <property type="nucleotide sequence ID" value="NZ_SCWA01000030.1"/>
</dbReference>
<dbReference type="Gene3D" id="3.10.180.10">
    <property type="entry name" value="2,3-Dihydroxybiphenyl 1,2-Dioxygenase, domain 1"/>
    <property type="match status" value="2"/>
</dbReference>
<dbReference type="EMBL" id="SCWA01000030">
    <property type="protein sequence ID" value="TDL93337.1"/>
    <property type="molecule type" value="Genomic_DNA"/>
</dbReference>
<organism evidence="3 4">
    <name type="scientific">Macrococcus brunensis</name>
    <dbReference type="NCBI Taxonomy" id="198483"/>
    <lineage>
        <taxon>Bacteria</taxon>
        <taxon>Bacillati</taxon>
        <taxon>Bacillota</taxon>
        <taxon>Bacilli</taxon>
        <taxon>Bacillales</taxon>
        <taxon>Staphylococcaceae</taxon>
        <taxon>Macrococcus</taxon>
    </lineage>
</organism>
<feature type="domain" description="VOC" evidence="2">
    <location>
        <begin position="168"/>
        <end position="284"/>
    </location>
</feature>
<dbReference type="InterPro" id="IPR004360">
    <property type="entry name" value="Glyas_Fos-R_dOase_dom"/>
</dbReference>
<dbReference type="Proteomes" id="UP000295310">
    <property type="component" value="Unassembled WGS sequence"/>
</dbReference>
<comment type="caution">
    <text evidence="3">The sequence shown here is derived from an EMBL/GenBank/DDBJ whole genome shotgun (WGS) entry which is preliminary data.</text>
</comment>
<dbReference type="AlphaFoldDB" id="A0A4R6BAM8"/>
<keyword evidence="1" id="KW-0479">Metal-binding</keyword>
<dbReference type="GO" id="GO:0004462">
    <property type="term" value="F:lactoylglutathione lyase activity"/>
    <property type="evidence" value="ECO:0007669"/>
    <property type="project" value="InterPro"/>
</dbReference>
<evidence type="ECO:0000313" key="4">
    <source>
        <dbReference type="Proteomes" id="UP000295310"/>
    </source>
</evidence>
<dbReference type="SUPFAM" id="SSF54593">
    <property type="entry name" value="Glyoxalase/Bleomycin resistance protein/Dihydroxybiphenyl dioxygenase"/>
    <property type="match status" value="2"/>
</dbReference>
<name>A0A4R6BAM8_9STAP</name>
<reference evidence="3 4" key="1">
    <citation type="submission" date="2019-01" db="EMBL/GenBank/DDBJ databases">
        <title>Draft genome sequences of the type strains of six Macrococcus species.</title>
        <authorList>
            <person name="Mazhar S."/>
            <person name="Altermann E."/>
            <person name="Hill C."/>
            <person name="Mcauliffe O."/>
        </authorList>
    </citation>
    <scope>NUCLEOTIDE SEQUENCE [LARGE SCALE GENOMIC DNA]</scope>
    <source>
        <strain evidence="3 4">CCM4811</strain>
    </source>
</reference>
<dbReference type="GO" id="GO:0046872">
    <property type="term" value="F:metal ion binding"/>
    <property type="evidence" value="ECO:0007669"/>
    <property type="project" value="UniProtKB-KW"/>
</dbReference>
<feature type="domain" description="VOC" evidence="2">
    <location>
        <begin position="11"/>
        <end position="125"/>
    </location>
</feature>
<dbReference type="InterPro" id="IPR018146">
    <property type="entry name" value="Glyoxalase_1_CS"/>
</dbReference>
<dbReference type="InterPro" id="IPR029068">
    <property type="entry name" value="Glyas_Bleomycin-R_OHBP_Dase"/>
</dbReference>
<evidence type="ECO:0000256" key="1">
    <source>
        <dbReference type="ARBA" id="ARBA00022723"/>
    </source>
</evidence>
<protein>
    <submittedName>
        <fullName evidence="3">VOC family protein</fullName>
    </submittedName>
</protein>
<gene>
    <name evidence="3" type="ORF">ERX27_10885</name>
</gene>
<dbReference type="PANTHER" id="PTHR43279:SF1">
    <property type="entry name" value="CATECHOL-2,3-DIOXYGENASE"/>
    <property type="match status" value="1"/>
</dbReference>
<keyword evidence="4" id="KW-1185">Reference proteome</keyword>
<dbReference type="OrthoDB" id="9792626at2"/>
<dbReference type="PROSITE" id="PS00934">
    <property type="entry name" value="GLYOXALASE_I_1"/>
    <property type="match status" value="1"/>
</dbReference>
<dbReference type="PROSITE" id="PS51819">
    <property type="entry name" value="VOC"/>
    <property type="match status" value="2"/>
</dbReference>